<organism evidence="1 2">
    <name type="scientific">Clostridium scindens (strain ATCC 35704 / DSM 5676 / VPI 13733 / 19)</name>
    <dbReference type="NCBI Taxonomy" id="411468"/>
    <lineage>
        <taxon>Bacteria</taxon>
        <taxon>Bacillati</taxon>
        <taxon>Bacillota</taxon>
        <taxon>Clostridia</taxon>
        <taxon>Lachnospirales</taxon>
        <taxon>Lachnospiraceae</taxon>
    </lineage>
</organism>
<name>A0A494WM97_CLOS5</name>
<sequence length="183" mass="19770">MSKNSLRAGIVCACGVAEAVSLKAIVRGAHGGSNPPHSVYPGSLFSGPFFIPSFTPFCMNSGMALFAQGKQIIFLMCPTLCQRLDVMHLLRLDEPAVPLALLTKRVCIHVPVTDAFPCSSVPALGCWVPAVLFVTLVLQLLMFLTEPAIRQLGTAGVGTRPLWFPWHRLTSSRHKESPTGFLP</sequence>
<dbReference type="Proteomes" id="UP000289664">
    <property type="component" value="Chromosome"/>
</dbReference>
<reference evidence="1 2" key="1">
    <citation type="journal article" date="2019" name="Appl. Environ. Microbiol.">
        <title>Clostridium scindens ATCC 35704: integration of nutritional requirements, the complete genome sequence, and global transcriptional responses to bile acids.</title>
        <authorList>
            <person name="Devendran S."/>
            <person name="Shrestha R."/>
            <person name="Alves J.M.P."/>
            <person name="Wolf P.G."/>
            <person name="Ly L."/>
            <person name="Hernandez A.G."/>
            <person name="Mendez-Garcia C."/>
            <person name="Inboden A."/>
            <person name="Wiley J."/>
            <person name="Paul O."/>
            <person name="Allen A."/>
            <person name="Springer E."/>
            <person name="Wright C.L."/>
            <person name="Fields C.J."/>
            <person name="Daniel S.L."/>
            <person name="Ridlon J.M."/>
        </authorList>
    </citation>
    <scope>NUCLEOTIDE SEQUENCE [LARGE SCALE GENOMIC DNA]</scope>
    <source>
        <strain evidence="1 2">ATCC 35704</strain>
    </source>
</reference>
<dbReference type="KEGG" id="csci:HDCHBGLK_02571"/>
<gene>
    <name evidence="1" type="ORF">HDCHBGLK_02571</name>
</gene>
<evidence type="ECO:0000313" key="1">
    <source>
        <dbReference type="EMBL" id="QBF75162.1"/>
    </source>
</evidence>
<evidence type="ECO:0000313" key="2">
    <source>
        <dbReference type="Proteomes" id="UP000289664"/>
    </source>
</evidence>
<dbReference type="AlphaFoldDB" id="A0A494WM97"/>
<keyword evidence="2" id="KW-1185">Reference proteome</keyword>
<protein>
    <submittedName>
        <fullName evidence="1">Uncharacterized protein</fullName>
    </submittedName>
</protein>
<accession>A0A494WM97</accession>
<dbReference type="EMBL" id="CP036170">
    <property type="protein sequence ID" value="QBF75162.1"/>
    <property type="molecule type" value="Genomic_DNA"/>
</dbReference>
<proteinExistence type="predicted"/>